<feature type="region of interest" description="Disordered" evidence="1">
    <location>
        <begin position="92"/>
        <end position="117"/>
    </location>
</feature>
<gene>
    <name evidence="2" type="ORF">CTI12_AA019870</name>
</gene>
<reference evidence="2 3" key="1">
    <citation type="journal article" date="2018" name="Mol. Plant">
        <title>The genome of Artemisia annua provides insight into the evolution of Asteraceae family and artemisinin biosynthesis.</title>
        <authorList>
            <person name="Shen Q."/>
            <person name="Zhang L."/>
            <person name="Liao Z."/>
            <person name="Wang S."/>
            <person name="Yan T."/>
            <person name="Shi P."/>
            <person name="Liu M."/>
            <person name="Fu X."/>
            <person name="Pan Q."/>
            <person name="Wang Y."/>
            <person name="Lv Z."/>
            <person name="Lu X."/>
            <person name="Zhang F."/>
            <person name="Jiang W."/>
            <person name="Ma Y."/>
            <person name="Chen M."/>
            <person name="Hao X."/>
            <person name="Li L."/>
            <person name="Tang Y."/>
            <person name="Lv G."/>
            <person name="Zhou Y."/>
            <person name="Sun X."/>
            <person name="Brodelius P.E."/>
            <person name="Rose J.K.C."/>
            <person name="Tang K."/>
        </authorList>
    </citation>
    <scope>NUCLEOTIDE SEQUENCE [LARGE SCALE GENOMIC DNA]</scope>
    <source>
        <strain evidence="3">cv. Huhao1</strain>
        <tissue evidence="2">Leaf</tissue>
    </source>
</reference>
<dbReference type="Proteomes" id="UP000245207">
    <property type="component" value="Unassembled WGS sequence"/>
</dbReference>
<protein>
    <submittedName>
        <fullName evidence="2">LIM-domain binding protein/SEUSS</fullName>
    </submittedName>
</protein>
<dbReference type="STRING" id="35608.A0A2U1QK89"/>
<evidence type="ECO:0000256" key="1">
    <source>
        <dbReference type="SAM" id="MobiDB-lite"/>
    </source>
</evidence>
<keyword evidence="3" id="KW-1185">Reference proteome</keyword>
<sequence length="730" mass="81243">MSSSSGVFFDGDEQPQAFRNSNLVQQNMYSNMDLTNVLMESMTSPGAGSLVTEANSGGTPSLKRSASINTDSYMRLPASPLSFNSNNISISGSSVIDGQSPPVHQQQGQGQGQGLYQGASTATSLPNHGSIFHDNVSHVQKKPRFEIKQEDIVQQQAMRQMLQRQDLTGLQNQNVQLQQLYKQHQFLQSLPLVQRQQVLQSLSPAQRAQFVQLQQQLHSRQTIQQQMQQPATAANRSVDGGVCARRMTQYLYHLRQRPADINYWRTFVAEYYSPRAKQRWCLSVHNNVGHHPSGVFPPANSDVWQCSICGSKSGRGFEATFEVLPRLNEIKFSSGVIDERWCLGLPRECRFDSGIMMVEYEKAVQQSVYEQLHVVHEGRLKVFFTRDLKILSWEFCSRRHEELLPRRLIVPQVSQMLEVAQKWQSTVAESGSDGVSQQDIQTSSNMLVTAGRQLARSLDLQSLNDLGFTKRYVRSLQIAEVVNSMKDLIDVTGEANIGPIEAMKRFHQQASMARLQKAQRMEQMSATQGVTNNRNGLSGLVALESGLNRSMNSNFHVGNRGSPALSNYQSNIMRQSLMNINSRQDASSSFINRSPFQGQTSQSNNSNIPVGYQRFPSGIVQVQQNQSQNMNQNQQSSSQGGDQTIQQHMIQQVLKGMNDNNNGGAKPSISGQSGGGLTRSDSFKGGSHSDSCAGGEKAVDLPHVSDIFQDIVSDFTENGFFDNDETSWKV</sequence>
<feature type="compositionally biased region" description="Polar residues" evidence="1">
    <location>
        <begin position="583"/>
        <end position="608"/>
    </location>
</feature>
<dbReference type="Pfam" id="PF01803">
    <property type="entry name" value="LIM_bind"/>
    <property type="match status" value="1"/>
</dbReference>
<comment type="caution">
    <text evidence="2">The sequence shown here is derived from an EMBL/GenBank/DDBJ whole genome shotgun (WGS) entry which is preliminary data.</text>
</comment>
<feature type="compositionally biased region" description="Low complexity" evidence="1">
    <location>
        <begin position="623"/>
        <end position="647"/>
    </location>
</feature>
<feature type="region of interest" description="Disordered" evidence="1">
    <location>
        <begin position="583"/>
        <end position="609"/>
    </location>
</feature>
<dbReference type="EMBL" id="PKPP01000069">
    <property type="protein sequence ID" value="PWA98395.1"/>
    <property type="molecule type" value="Genomic_DNA"/>
</dbReference>
<feature type="region of interest" description="Disordered" evidence="1">
    <location>
        <begin position="623"/>
        <end position="700"/>
    </location>
</feature>
<name>A0A2U1QK89_ARTAN</name>
<organism evidence="2 3">
    <name type="scientific">Artemisia annua</name>
    <name type="common">Sweet wormwood</name>
    <dbReference type="NCBI Taxonomy" id="35608"/>
    <lineage>
        <taxon>Eukaryota</taxon>
        <taxon>Viridiplantae</taxon>
        <taxon>Streptophyta</taxon>
        <taxon>Embryophyta</taxon>
        <taxon>Tracheophyta</taxon>
        <taxon>Spermatophyta</taxon>
        <taxon>Magnoliopsida</taxon>
        <taxon>eudicotyledons</taxon>
        <taxon>Gunneridae</taxon>
        <taxon>Pentapetalae</taxon>
        <taxon>asterids</taxon>
        <taxon>campanulids</taxon>
        <taxon>Asterales</taxon>
        <taxon>Asteraceae</taxon>
        <taxon>Asteroideae</taxon>
        <taxon>Anthemideae</taxon>
        <taxon>Artemisiinae</taxon>
        <taxon>Artemisia</taxon>
    </lineage>
</organism>
<dbReference type="InterPro" id="IPR029005">
    <property type="entry name" value="LIM-bd/SEUSS"/>
</dbReference>
<evidence type="ECO:0000313" key="2">
    <source>
        <dbReference type="EMBL" id="PWA98395.1"/>
    </source>
</evidence>
<dbReference type="AlphaFoldDB" id="A0A2U1QK89"/>
<dbReference type="PANTHER" id="PTHR10378">
    <property type="entry name" value="LIM DOMAIN-BINDING PROTEIN"/>
    <property type="match status" value="1"/>
</dbReference>
<dbReference type="OrthoDB" id="774557at2759"/>
<accession>A0A2U1QK89</accession>
<evidence type="ECO:0000313" key="3">
    <source>
        <dbReference type="Proteomes" id="UP000245207"/>
    </source>
</evidence>
<proteinExistence type="predicted"/>